<reference evidence="2 3" key="1">
    <citation type="journal article" date="2021" name="Nat. Commun.">
        <title>Incipient diploidization of the medicinal plant Perilla within 10,000 years.</title>
        <authorList>
            <person name="Zhang Y."/>
            <person name="Shen Q."/>
            <person name="Leng L."/>
            <person name="Zhang D."/>
            <person name="Chen S."/>
            <person name="Shi Y."/>
            <person name="Ning Z."/>
            <person name="Chen S."/>
        </authorList>
    </citation>
    <scope>NUCLEOTIDE SEQUENCE [LARGE SCALE GENOMIC DNA]</scope>
    <source>
        <strain evidence="3">cv. PC099</strain>
    </source>
</reference>
<organism evidence="2 3">
    <name type="scientific">Perilla frutescens var. hirtella</name>
    <name type="common">Perilla citriodora</name>
    <name type="synonym">Perilla setoyensis</name>
    <dbReference type="NCBI Taxonomy" id="608512"/>
    <lineage>
        <taxon>Eukaryota</taxon>
        <taxon>Viridiplantae</taxon>
        <taxon>Streptophyta</taxon>
        <taxon>Embryophyta</taxon>
        <taxon>Tracheophyta</taxon>
        <taxon>Spermatophyta</taxon>
        <taxon>Magnoliopsida</taxon>
        <taxon>eudicotyledons</taxon>
        <taxon>Gunneridae</taxon>
        <taxon>Pentapetalae</taxon>
        <taxon>asterids</taxon>
        <taxon>lamiids</taxon>
        <taxon>Lamiales</taxon>
        <taxon>Lamiaceae</taxon>
        <taxon>Nepetoideae</taxon>
        <taxon>Elsholtzieae</taxon>
        <taxon>Perilla</taxon>
    </lineage>
</organism>
<evidence type="ECO:0000256" key="1">
    <source>
        <dbReference type="SAM" id="Coils"/>
    </source>
</evidence>
<evidence type="ECO:0000313" key="3">
    <source>
        <dbReference type="Proteomes" id="UP001190926"/>
    </source>
</evidence>
<evidence type="ECO:0000313" key="2">
    <source>
        <dbReference type="EMBL" id="KAH6831763.1"/>
    </source>
</evidence>
<protein>
    <recommendedName>
        <fullName evidence="4">BZIP domain-containing protein</fullName>
    </recommendedName>
</protein>
<name>A0AAD4JDD9_PERFH</name>
<dbReference type="Proteomes" id="UP001190926">
    <property type="component" value="Unassembled WGS sequence"/>
</dbReference>
<accession>A0AAD4JDD9</accession>
<gene>
    <name evidence="2" type="ORF">C2S53_008382</name>
</gene>
<proteinExistence type="predicted"/>
<sequence>MQPKSSDENGEEIKMKLEETQNASINLNRAIQYVRRLDGNKLRKTVSNSLAAQKSRLIKARYFRDKERKVINDLEKGIRFMEEESVRLVEQCRILKLETEELEEVVLLRRHQANALQKCSLAVGVVAVMAAVAPPTS</sequence>
<dbReference type="AlphaFoldDB" id="A0AAD4JDD9"/>
<dbReference type="EMBL" id="SDAM02000082">
    <property type="protein sequence ID" value="KAH6831763.1"/>
    <property type="molecule type" value="Genomic_DNA"/>
</dbReference>
<evidence type="ECO:0008006" key="4">
    <source>
        <dbReference type="Google" id="ProtNLM"/>
    </source>
</evidence>
<comment type="caution">
    <text evidence="2">The sequence shown here is derived from an EMBL/GenBank/DDBJ whole genome shotgun (WGS) entry which is preliminary data.</text>
</comment>
<keyword evidence="3" id="KW-1185">Reference proteome</keyword>
<feature type="coiled-coil region" evidence="1">
    <location>
        <begin position="64"/>
        <end position="91"/>
    </location>
</feature>
<keyword evidence="1" id="KW-0175">Coiled coil</keyword>